<dbReference type="Proteomes" id="UP000243499">
    <property type="component" value="Chromosome 7"/>
</dbReference>
<name>A0A2T8IDK3_9POAL</name>
<protein>
    <submittedName>
        <fullName evidence="1">Uncharacterized protein</fullName>
    </submittedName>
</protein>
<organism evidence="1">
    <name type="scientific">Panicum hallii</name>
    <dbReference type="NCBI Taxonomy" id="206008"/>
    <lineage>
        <taxon>Eukaryota</taxon>
        <taxon>Viridiplantae</taxon>
        <taxon>Streptophyta</taxon>
        <taxon>Embryophyta</taxon>
        <taxon>Tracheophyta</taxon>
        <taxon>Spermatophyta</taxon>
        <taxon>Magnoliopsida</taxon>
        <taxon>Liliopsida</taxon>
        <taxon>Poales</taxon>
        <taxon>Poaceae</taxon>
        <taxon>PACMAD clade</taxon>
        <taxon>Panicoideae</taxon>
        <taxon>Panicodae</taxon>
        <taxon>Paniceae</taxon>
        <taxon>Panicinae</taxon>
        <taxon>Panicum</taxon>
        <taxon>Panicum sect. Panicum</taxon>
    </lineage>
</organism>
<evidence type="ECO:0000313" key="1">
    <source>
        <dbReference type="EMBL" id="PVH35744.1"/>
    </source>
</evidence>
<dbReference type="Gramene" id="PVH35744">
    <property type="protein sequence ID" value="PVH35744"/>
    <property type="gene ID" value="PAHAL_7G261500"/>
</dbReference>
<dbReference type="EMBL" id="CM008052">
    <property type="protein sequence ID" value="PVH35744.1"/>
    <property type="molecule type" value="Genomic_DNA"/>
</dbReference>
<accession>A0A2T8IDK3</accession>
<gene>
    <name evidence="1" type="ORF">PAHAL_7G261500</name>
</gene>
<reference evidence="1" key="1">
    <citation type="submission" date="2018-04" db="EMBL/GenBank/DDBJ databases">
        <title>WGS assembly of Panicum hallii.</title>
        <authorList>
            <person name="Lovell J."/>
            <person name="Jenkins J."/>
            <person name="Lowry D."/>
            <person name="Mamidi S."/>
            <person name="Sreedasyam A."/>
            <person name="Weng X."/>
            <person name="Barry K."/>
            <person name="Bonette J."/>
            <person name="Campitelli B."/>
            <person name="Daum C."/>
            <person name="Gordon S."/>
            <person name="Gould B."/>
            <person name="Lipzen A."/>
            <person name="Macqueen A."/>
            <person name="Palacio-Mejia J."/>
            <person name="Plott C."/>
            <person name="Shakirov E."/>
            <person name="Shu S."/>
            <person name="Yoshinaga Y."/>
            <person name="Zane M."/>
            <person name="Rokhsar D."/>
            <person name="Grimwood J."/>
            <person name="Schmutz J."/>
            <person name="Juenger T."/>
        </authorList>
    </citation>
    <scope>NUCLEOTIDE SEQUENCE [LARGE SCALE GENOMIC DNA]</scope>
    <source>
        <strain evidence="1">FIL2</strain>
    </source>
</reference>
<dbReference type="AlphaFoldDB" id="A0A2T8IDK3"/>
<proteinExistence type="predicted"/>
<sequence length="143" mass="14945">MESGERGSRVSESGRECGGAAAAVRALPFIVRSERCRPCAVVSSCDAATTRWQIHCYLPSTTLPSPPSISSTPHPLLPLSSAASPTTAGTRDVGPRMVAGSSSVAASRTPPTFVVAGHTPFRGISLVLLKAQKLKQLLWAYGQ</sequence>